<organism evidence="1 2">
    <name type="scientific">Methylobacterium marchantiae</name>
    <dbReference type="NCBI Taxonomy" id="600331"/>
    <lineage>
        <taxon>Bacteria</taxon>
        <taxon>Pseudomonadati</taxon>
        <taxon>Pseudomonadota</taxon>
        <taxon>Alphaproteobacteria</taxon>
        <taxon>Hyphomicrobiales</taxon>
        <taxon>Methylobacteriaceae</taxon>
        <taxon>Methylobacterium</taxon>
    </lineage>
</organism>
<dbReference type="Proteomes" id="UP001597176">
    <property type="component" value="Unassembled WGS sequence"/>
</dbReference>
<accession>A0ABW3WWU4</accession>
<evidence type="ECO:0000313" key="2">
    <source>
        <dbReference type="Proteomes" id="UP001597176"/>
    </source>
</evidence>
<proteinExistence type="predicted"/>
<reference evidence="2" key="1">
    <citation type="journal article" date="2019" name="Int. J. Syst. Evol. Microbiol.">
        <title>The Global Catalogue of Microorganisms (GCM) 10K type strain sequencing project: providing services to taxonomists for standard genome sequencing and annotation.</title>
        <authorList>
            <consortium name="The Broad Institute Genomics Platform"/>
            <consortium name="The Broad Institute Genome Sequencing Center for Infectious Disease"/>
            <person name="Wu L."/>
            <person name="Ma J."/>
        </authorList>
    </citation>
    <scope>NUCLEOTIDE SEQUENCE [LARGE SCALE GENOMIC DNA]</scope>
    <source>
        <strain evidence="2">CCUG 56108</strain>
    </source>
</reference>
<dbReference type="RefSeq" id="WP_238206782.1">
    <property type="nucleotide sequence ID" value="NZ_JBHTND010000010.1"/>
</dbReference>
<name>A0ABW3WWU4_9HYPH</name>
<evidence type="ECO:0000313" key="1">
    <source>
        <dbReference type="EMBL" id="MFD1301793.1"/>
    </source>
</evidence>
<comment type="caution">
    <text evidence="1">The sequence shown here is derived from an EMBL/GenBank/DDBJ whole genome shotgun (WGS) entry which is preliminary data.</text>
</comment>
<protein>
    <submittedName>
        <fullName evidence="1">Phage tail tape measure protein</fullName>
    </submittedName>
</protein>
<keyword evidence="2" id="KW-1185">Reference proteome</keyword>
<dbReference type="EMBL" id="JBHTND010000010">
    <property type="protein sequence ID" value="MFD1301793.1"/>
    <property type="molecule type" value="Genomic_DNA"/>
</dbReference>
<gene>
    <name evidence="1" type="ORF">ACFQ4G_09380</name>
</gene>
<sequence length="190" mass="18997">MADTEIDRAAAARASQLSMLDRLAQKFGDSLSKAFTSNVGAAKQLEGALSSLVSKLAGMAGKALFDPVKGGIDSLVRSLIGSGASSATFAKGGVFSGGRVRPFAGGGVVAAPTYFPMRDGTGLMGEAGPEAILPLARGSDGRLGVAGGASGRPVSVTVNIATPDAESFRRSEAQVAAALARAVSRGRRAS</sequence>